<dbReference type="PANTHER" id="PTHR33420">
    <property type="entry name" value="FIMBRIAL SUBUNIT ELFA-RELATED"/>
    <property type="match status" value="1"/>
</dbReference>
<comment type="similarity">
    <text evidence="2">Belongs to the fimbrial protein family.</text>
</comment>
<organism evidence="7 8">
    <name type="scientific">Kluyvera sichuanensis</name>
    <dbReference type="NCBI Taxonomy" id="2725494"/>
    <lineage>
        <taxon>Bacteria</taxon>
        <taxon>Pseudomonadati</taxon>
        <taxon>Pseudomonadota</taxon>
        <taxon>Gammaproteobacteria</taxon>
        <taxon>Enterobacterales</taxon>
        <taxon>Enterobacteriaceae</taxon>
        <taxon>Kluyvera</taxon>
    </lineage>
</organism>
<keyword evidence="3 5" id="KW-0732">Signal</keyword>
<name>A0ABR6RQC8_9ENTR</name>
<evidence type="ECO:0000256" key="1">
    <source>
        <dbReference type="ARBA" id="ARBA00004561"/>
    </source>
</evidence>
<feature type="signal peptide" evidence="5">
    <location>
        <begin position="1"/>
        <end position="25"/>
    </location>
</feature>
<gene>
    <name evidence="7" type="ORF">HII27_06290</name>
</gene>
<feature type="domain" description="Fimbrial-type adhesion" evidence="6">
    <location>
        <begin position="31"/>
        <end position="176"/>
    </location>
</feature>
<sequence>MDINTLNRSACLFIAVMSLSSQAFAADNEVTFTGSILDSTCTVNVNGGQSIIDLGGEPKSSFTQQGDVGAAKIFNIVLESCPADGPTKAYIKFSGQTDTNSYWFKNTATDSPASNIAVMVKQGETVVAADDGNDAVDLPTTGGDVTVNYSAQFVATATGVTSGAVSSTLTYNVSYQ</sequence>
<dbReference type="InterPro" id="IPR050263">
    <property type="entry name" value="Bact_Fimbrial_Adh_Pro"/>
</dbReference>
<dbReference type="Pfam" id="PF00419">
    <property type="entry name" value="Fimbrial"/>
    <property type="match status" value="1"/>
</dbReference>
<accession>A0ABR6RQC8</accession>
<evidence type="ECO:0000313" key="8">
    <source>
        <dbReference type="Proteomes" id="UP000607331"/>
    </source>
</evidence>
<evidence type="ECO:0000256" key="4">
    <source>
        <dbReference type="ARBA" id="ARBA00023263"/>
    </source>
</evidence>
<dbReference type="EMBL" id="JABBJF010000004">
    <property type="protein sequence ID" value="MBC1185323.1"/>
    <property type="molecule type" value="Genomic_DNA"/>
</dbReference>
<evidence type="ECO:0000256" key="3">
    <source>
        <dbReference type="ARBA" id="ARBA00022729"/>
    </source>
</evidence>
<proteinExistence type="inferred from homology"/>
<comment type="subcellular location">
    <subcellularLocation>
        <location evidence="1">Fimbrium</location>
    </subcellularLocation>
</comment>
<keyword evidence="8" id="KW-1185">Reference proteome</keyword>
<reference evidence="7 8" key="1">
    <citation type="submission" date="2020-04" db="EMBL/GenBank/DDBJ databases">
        <title>The draft genome of Kluyvera sichuanensis strain SCKS090646.</title>
        <authorList>
            <person name="Wei L."/>
            <person name="Liu L."/>
            <person name="Feng Y."/>
            <person name="Zong Z."/>
        </authorList>
    </citation>
    <scope>NUCLEOTIDE SEQUENCE [LARGE SCALE GENOMIC DNA]</scope>
    <source>
        <strain evidence="7 8">090646</strain>
    </source>
</reference>
<feature type="chain" id="PRO_5046814317" evidence="5">
    <location>
        <begin position="26"/>
        <end position="176"/>
    </location>
</feature>
<evidence type="ECO:0000259" key="6">
    <source>
        <dbReference type="Pfam" id="PF00419"/>
    </source>
</evidence>
<protein>
    <submittedName>
        <fullName evidence="7">Fimbrial protein</fullName>
    </submittedName>
</protein>
<comment type="caution">
    <text evidence="7">The sequence shown here is derived from an EMBL/GenBank/DDBJ whole genome shotgun (WGS) entry which is preliminary data.</text>
</comment>
<dbReference type="Gene3D" id="2.60.40.1090">
    <property type="entry name" value="Fimbrial-type adhesion domain"/>
    <property type="match status" value="1"/>
</dbReference>
<dbReference type="InterPro" id="IPR036937">
    <property type="entry name" value="Adhesion_dom_fimbrial_sf"/>
</dbReference>
<dbReference type="InterPro" id="IPR008966">
    <property type="entry name" value="Adhesion_dom_sf"/>
</dbReference>
<evidence type="ECO:0000256" key="2">
    <source>
        <dbReference type="ARBA" id="ARBA00006671"/>
    </source>
</evidence>
<evidence type="ECO:0000313" key="7">
    <source>
        <dbReference type="EMBL" id="MBC1185323.1"/>
    </source>
</evidence>
<keyword evidence="4" id="KW-0281">Fimbrium</keyword>
<dbReference type="SUPFAM" id="SSF49401">
    <property type="entry name" value="Bacterial adhesins"/>
    <property type="match status" value="1"/>
</dbReference>
<evidence type="ECO:0000256" key="5">
    <source>
        <dbReference type="SAM" id="SignalP"/>
    </source>
</evidence>
<dbReference type="PANTHER" id="PTHR33420:SF3">
    <property type="entry name" value="FIMBRIAL SUBUNIT ELFA"/>
    <property type="match status" value="1"/>
</dbReference>
<dbReference type="Proteomes" id="UP000607331">
    <property type="component" value="Unassembled WGS sequence"/>
</dbReference>
<dbReference type="InterPro" id="IPR000259">
    <property type="entry name" value="Adhesion_dom_fimbrial"/>
</dbReference>
<dbReference type="RefSeq" id="WP_185667099.1">
    <property type="nucleotide sequence ID" value="NZ_JABBJF010000004.1"/>
</dbReference>